<evidence type="ECO:0000313" key="2">
    <source>
        <dbReference type="Proteomes" id="UP001500604"/>
    </source>
</evidence>
<reference evidence="2" key="1">
    <citation type="journal article" date="2019" name="Int. J. Syst. Evol. Microbiol.">
        <title>The Global Catalogue of Microorganisms (GCM) 10K type strain sequencing project: providing services to taxonomists for standard genome sequencing and annotation.</title>
        <authorList>
            <consortium name="The Broad Institute Genomics Platform"/>
            <consortium name="The Broad Institute Genome Sequencing Center for Infectious Disease"/>
            <person name="Wu L."/>
            <person name="Ma J."/>
        </authorList>
    </citation>
    <scope>NUCLEOTIDE SEQUENCE [LARGE SCALE GENOMIC DNA]</scope>
    <source>
        <strain evidence="2">JCM 17805</strain>
    </source>
</reference>
<dbReference type="RefSeq" id="WP_345193499.1">
    <property type="nucleotide sequence ID" value="NZ_BAABFL010000036.1"/>
</dbReference>
<gene>
    <name evidence="1" type="ORF">GCM10023116_04370</name>
</gene>
<dbReference type="EMBL" id="BAABFL010000036">
    <property type="protein sequence ID" value="GAA4648171.1"/>
    <property type="molecule type" value="Genomic_DNA"/>
</dbReference>
<evidence type="ECO:0000313" key="1">
    <source>
        <dbReference type="EMBL" id="GAA4648171.1"/>
    </source>
</evidence>
<comment type="caution">
    <text evidence="1">The sequence shown here is derived from an EMBL/GenBank/DDBJ whole genome shotgun (WGS) entry which is preliminary data.</text>
</comment>
<dbReference type="PANTHER" id="PTHR37526:SF1">
    <property type="entry name" value="PROTEIN TUSB"/>
    <property type="match status" value="1"/>
</dbReference>
<protein>
    <recommendedName>
        <fullName evidence="3">Sulfurtransferase complex subunit TusB</fullName>
    </recommendedName>
</protein>
<dbReference type="InterPro" id="IPR027396">
    <property type="entry name" value="DsrEFH-like"/>
</dbReference>
<name>A0ABP8UYZ7_9GAMM</name>
<evidence type="ECO:0008006" key="3">
    <source>
        <dbReference type="Google" id="ProtNLM"/>
    </source>
</evidence>
<organism evidence="1 2">
    <name type="scientific">Kistimonas scapharcae</name>
    <dbReference type="NCBI Taxonomy" id="1036133"/>
    <lineage>
        <taxon>Bacteria</taxon>
        <taxon>Pseudomonadati</taxon>
        <taxon>Pseudomonadota</taxon>
        <taxon>Gammaproteobacteria</taxon>
        <taxon>Oceanospirillales</taxon>
        <taxon>Endozoicomonadaceae</taxon>
        <taxon>Kistimonas</taxon>
    </lineage>
</organism>
<sequence>MTTLHTVNKPSQSSPALSLAQSALVPGDTLLLIEDGVFSLIAKSQSFNTIKALGNQYTITALLPDVRARGLDNHLPEWVTLVDYDGFVELTEIHEKTLSWI</sequence>
<keyword evidence="2" id="KW-1185">Reference proteome</keyword>
<dbReference type="SUPFAM" id="SSF75169">
    <property type="entry name" value="DsrEFH-like"/>
    <property type="match status" value="1"/>
</dbReference>
<proteinExistence type="predicted"/>
<dbReference type="Gene3D" id="3.40.1260.10">
    <property type="entry name" value="DsrEFH-like"/>
    <property type="match status" value="1"/>
</dbReference>
<dbReference type="Proteomes" id="UP001500604">
    <property type="component" value="Unassembled WGS sequence"/>
</dbReference>
<dbReference type="PANTHER" id="PTHR37526">
    <property type="entry name" value="PROTEIN TUSB"/>
    <property type="match status" value="1"/>
</dbReference>
<dbReference type="NCBIfam" id="TIGR03011">
    <property type="entry name" value="sulf_tusB_dsrH"/>
    <property type="match status" value="1"/>
</dbReference>
<dbReference type="InterPro" id="IPR007215">
    <property type="entry name" value="Sulphur_relay_TusB/DsrH"/>
</dbReference>
<dbReference type="Pfam" id="PF04077">
    <property type="entry name" value="DsrH"/>
    <property type="match status" value="1"/>
</dbReference>
<accession>A0ABP8UYZ7</accession>